<evidence type="ECO:0000256" key="5">
    <source>
        <dbReference type="ARBA" id="ARBA00017242"/>
    </source>
</evidence>
<dbReference type="Proteomes" id="UP000191160">
    <property type="component" value="Unassembled WGS sequence"/>
</dbReference>
<evidence type="ECO:0000256" key="3">
    <source>
        <dbReference type="ARBA" id="ARBA00004956"/>
    </source>
</evidence>
<dbReference type="InterPro" id="IPR003778">
    <property type="entry name" value="CT_A_B"/>
</dbReference>
<evidence type="ECO:0000256" key="2">
    <source>
        <dbReference type="ARBA" id="ARBA00003761"/>
    </source>
</evidence>
<feature type="domain" description="Lipoyl-binding" evidence="14">
    <location>
        <begin position="1119"/>
        <end position="1199"/>
    </location>
</feature>
<dbReference type="CDD" id="cd06850">
    <property type="entry name" value="biotinyl_domain"/>
    <property type="match status" value="1"/>
</dbReference>
<dbReference type="InterPro" id="IPR016185">
    <property type="entry name" value="PreATP-grasp_dom_sf"/>
</dbReference>
<dbReference type="InterPro" id="IPR050856">
    <property type="entry name" value="Biotin_carboxylase_complex"/>
</dbReference>
<evidence type="ECO:0000256" key="1">
    <source>
        <dbReference type="ARBA" id="ARBA00001953"/>
    </source>
</evidence>
<dbReference type="InterPro" id="IPR011053">
    <property type="entry name" value="Single_hybrid_motif"/>
</dbReference>
<dbReference type="InterPro" id="IPR005482">
    <property type="entry name" value="Biotin_COase_C"/>
</dbReference>
<dbReference type="InterPro" id="IPR011761">
    <property type="entry name" value="ATP-grasp"/>
</dbReference>
<dbReference type="Pfam" id="PF02786">
    <property type="entry name" value="CPSase_L_D2"/>
    <property type="match status" value="1"/>
</dbReference>
<dbReference type="GO" id="GO:0004847">
    <property type="term" value="F:urea carboxylase activity"/>
    <property type="evidence" value="ECO:0007669"/>
    <property type="project" value="TreeGrafter"/>
</dbReference>
<gene>
    <name evidence="17" type="ORF">B1202_09210</name>
</gene>
<evidence type="ECO:0000256" key="13">
    <source>
        <dbReference type="PROSITE-ProRule" id="PRU00409"/>
    </source>
</evidence>
<evidence type="ECO:0000256" key="9">
    <source>
        <dbReference type="ARBA" id="ARBA00022840"/>
    </source>
</evidence>
<keyword evidence="7 13" id="KW-0547">Nucleotide-binding</keyword>
<dbReference type="Pfam" id="PF00289">
    <property type="entry name" value="Biotin_carb_N"/>
    <property type="match status" value="1"/>
</dbReference>
<dbReference type="PROSITE" id="PS50975">
    <property type="entry name" value="ATP_GRASP"/>
    <property type="match status" value="1"/>
</dbReference>
<keyword evidence="18" id="KW-1185">Reference proteome</keyword>
<evidence type="ECO:0000256" key="10">
    <source>
        <dbReference type="ARBA" id="ARBA00023267"/>
    </source>
</evidence>
<accession>A0A1T1GYG1</accession>
<dbReference type="PROSITE" id="PS00867">
    <property type="entry name" value="CPSASE_2"/>
    <property type="match status" value="1"/>
</dbReference>
<evidence type="ECO:0000259" key="15">
    <source>
        <dbReference type="PROSITE" id="PS50975"/>
    </source>
</evidence>
<dbReference type="GO" id="GO:0005524">
    <property type="term" value="F:ATP binding"/>
    <property type="evidence" value="ECO:0007669"/>
    <property type="project" value="UniProtKB-UniRule"/>
</dbReference>
<dbReference type="PROSITE" id="PS50979">
    <property type="entry name" value="BC"/>
    <property type="match status" value="1"/>
</dbReference>
<dbReference type="SMART" id="SM00797">
    <property type="entry name" value="AHS2"/>
    <property type="match status" value="1"/>
</dbReference>
<feature type="domain" description="ATP-grasp" evidence="15">
    <location>
        <begin position="120"/>
        <end position="317"/>
    </location>
</feature>
<keyword evidence="10" id="KW-0092">Biotin</keyword>
<comment type="pathway">
    <text evidence="3">Lipid metabolism; malonyl-CoA biosynthesis; malonyl-CoA from acetyl-CoA: step 1/1.</text>
</comment>
<evidence type="ECO:0000313" key="18">
    <source>
        <dbReference type="Proteomes" id="UP000191160"/>
    </source>
</evidence>
<dbReference type="Gene3D" id="2.40.100.10">
    <property type="entry name" value="Cyclophilin-like"/>
    <property type="match status" value="2"/>
</dbReference>
<evidence type="ECO:0000259" key="14">
    <source>
        <dbReference type="PROSITE" id="PS50968"/>
    </source>
</evidence>
<dbReference type="EMBL" id="MVKX01000005">
    <property type="protein sequence ID" value="OOV82624.1"/>
    <property type="molecule type" value="Genomic_DNA"/>
</dbReference>
<comment type="caution">
    <text evidence="17">The sequence shown here is derived from an EMBL/GenBank/DDBJ whole genome shotgun (WGS) entry which is preliminary data.</text>
</comment>
<dbReference type="Gene3D" id="3.30.470.20">
    <property type="entry name" value="ATP-grasp fold, B domain"/>
    <property type="match status" value="1"/>
</dbReference>
<dbReference type="InterPro" id="IPR000089">
    <property type="entry name" value="Biotin_lipoyl"/>
</dbReference>
<evidence type="ECO:0000259" key="16">
    <source>
        <dbReference type="PROSITE" id="PS50979"/>
    </source>
</evidence>
<dbReference type="InterPro" id="IPR011764">
    <property type="entry name" value="Biotin_carboxylation_dom"/>
</dbReference>
<dbReference type="SMART" id="SM00796">
    <property type="entry name" value="AHS1"/>
    <property type="match status" value="1"/>
</dbReference>
<dbReference type="NCBIfam" id="TIGR00724">
    <property type="entry name" value="urea_amlyse_rel"/>
    <property type="match status" value="1"/>
</dbReference>
<dbReference type="PROSITE" id="PS00866">
    <property type="entry name" value="CPSASE_1"/>
    <property type="match status" value="1"/>
</dbReference>
<organism evidence="17 18">
    <name type="scientific">Acinetobacter amyesii</name>
    <dbReference type="NCBI Taxonomy" id="2942470"/>
    <lineage>
        <taxon>Bacteria</taxon>
        <taxon>Pseudomonadati</taxon>
        <taxon>Pseudomonadota</taxon>
        <taxon>Gammaproteobacteria</taxon>
        <taxon>Moraxellales</taxon>
        <taxon>Moraxellaceae</taxon>
        <taxon>Acinetobacter</taxon>
    </lineage>
</organism>
<evidence type="ECO:0000256" key="8">
    <source>
        <dbReference type="ARBA" id="ARBA00022801"/>
    </source>
</evidence>
<dbReference type="SUPFAM" id="SSF56059">
    <property type="entry name" value="Glutathione synthetase ATP-binding domain-like"/>
    <property type="match status" value="1"/>
</dbReference>
<dbReference type="SUPFAM" id="SSF50891">
    <property type="entry name" value="Cyclophilin-like"/>
    <property type="match status" value="2"/>
</dbReference>
<dbReference type="Pfam" id="PF02682">
    <property type="entry name" value="CT_C_D"/>
    <property type="match status" value="1"/>
</dbReference>
<reference evidence="17 18" key="1">
    <citation type="submission" date="2017-02" db="EMBL/GenBank/DDBJ databases">
        <title>Acinetobacter sp. ANC 4945, whole genome shotgun sequencing project.</title>
        <authorList>
            <person name="Radolfova-Krizova L."/>
            <person name="Al Atrouni A."/>
            <person name="Nemec A."/>
        </authorList>
    </citation>
    <scope>NUCLEOTIDE SEQUENCE [LARGE SCALE GENOMIC DNA]</scope>
    <source>
        <strain evidence="17 18">ANC 4945</strain>
    </source>
</reference>
<dbReference type="SMART" id="SM00878">
    <property type="entry name" value="Biotin_carb_C"/>
    <property type="match status" value="1"/>
</dbReference>
<dbReference type="Pfam" id="PF02626">
    <property type="entry name" value="CT_A_B"/>
    <property type="match status" value="1"/>
</dbReference>
<dbReference type="RefSeq" id="WP_078190303.1">
    <property type="nucleotide sequence ID" value="NZ_JAMCOZ010000003.1"/>
</dbReference>
<dbReference type="FunFam" id="3.40.50.20:FF:000010">
    <property type="entry name" value="Propionyl-CoA carboxylase subunit alpha"/>
    <property type="match status" value="1"/>
</dbReference>
<evidence type="ECO:0000256" key="12">
    <source>
        <dbReference type="ARBA" id="ARBA00048600"/>
    </source>
</evidence>
<dbReference type="SUPFAM" id="SSF51230">
    <property type="entry name" value="Single hybrid motif"/>
    <property type="match status" value="1"/>
</dbReference>
<sequence length="1199" mass="132297">MFKTVLIANRGEIAVRAIRTLKKLGVQSVAVYSETDRYAQHVLDADVAVSLEGVKPAETYLSIEKLIQAAKQTGAEAIFPGYGFLSESADFARACEENGIAFMGPTAEQILEFGLKHRARELAAAANVPMTPGTGLLASLDEALASAAEIGYPIMLKSTAGGGGIGLTRCDDEQSLKDAYESVKRLGEQFFKDAGVFLERFVDKARHVEVQIFGDGLGQVVAFGERDCSLQRRNQKVVEETPAPHLPEATRQKLHRAAIELGQLVKYRSAGTVEFIYDAARDEVYFLEVNTRLQVEHPVTEMVTGLDLIECMLKVAAGDALDWEKLSNIQPNGAAIEVRIYAEDPVKNFQPSPGVLTDVYFPEDIRVDTWVSTGTEISQYFDPMIAKIIVHAADRDSAIAKLKTALAETRLNGISTNLDYAHTVVSDARFENMQIWTRLLDDFKYVPNVIEVLQPGTQSTIQDYPGRMGYWDIGVPPSGPMDDYAFQLANQVVGNPKSAAGFEFTLQGPSLKFHADSIVALAGAPCSATLDGVNVDFWQPISIKAGQTLLLGQVESGCRTYLAIRNGLNVPEYLGSRSTFALGNFGGHAGRVLRAGDMIKMVNPSLPLDGLEIATAAPQALAAERIPSYGKEWKIGVLYGPHGAPDFFKPEYIEEFFASTWNVHFNSNRLGIRLTGPTPSWARENGGEAGLHPSNVHDCEYAIGAINFTGDFPVILAKDGPSLGGFVCPVTIAKAELWKIGQLKADDTISFYPMSVEQANALEVQQIADIQNFAQAPEKSELVNFECKPEGILAVREADAHAPKAVYRQAGDSYILLEYGENVLDLALRLRVYRLMQLIREANIDGILELSPGVRSLQIKYDGLRFSQVNLIQFLLGLENEMGDLSQIKIPSRIIHLPMAFEDSATLGAVERYQESVCAKAPWLPNNVDFIQRINGLDSREQVKDIIFDANYLILGLGDVYLTAPCAVPIDPRHRLLSSKYNPARTFTAEGTVGIGGMYMCIYGMDSPGGYQLIGRTLPIWNKFKKNKQFGDQQWFLRFFDQIKYYEVTETELDQFRADFANGVAEIKIEETEFDFAAYQAFLETEKDSIAEFKAQQQQAFTTEVERWKDEFDAPAEMEILQDDTDYSQFAALNASMTGNIWKIFVEAGQSVKKGDTVAIIEAMKMELPVYADDDGIVKAIICRAGQTVHSGEPLVYME</sequence>
<evidence type="ECO:0000256" key="6">
    <source>
        <dbReference type="ARBA" id="ARBA00022598"/>
    </source>
</evidence>
<dbReference type="Pfam" id="PF00364">
    <property type="entry name" value="Biotin_lipoyl"/>
    <property type="match status" value="1"/>
</dbReference>
<dbReference type="AlphaFoldDB" id="A0A1T1GYG1"/>
<dbReference type="PANTHER" id="PTHR18866">
    <property type="entry name" value="CARBOXYLASE:PYRUVATE/ACETYL-COA/PROPIONYL-COA CARBOXYLASE"/>
    <property type="match status" value="1"/>
</dbReference>
<keyword evidence="6" id="KW-0436">Ligase</keyword>
<dbReference type="FunFam" id="2.40.50.100:FF:000003">
    <property type="entry name" value="Acetyl-CoA carboxylase biotin carboxyl carrier protein"/>
    <property type="match status" value="1"/>
</dbReference>
<dbReference type="InterPro" id="IPR011054">
    <property type="entry name" value="Rudment_hybrid_motif"/>
</dbReference>
<proteinExistence type="predicted"/>
<dbReference type="Gene3D" id="3.30.1360.40">
    <property type="match status" value="1"/>
</dbReference>
<feature type="domain" description="Biotin carboxylation" evidence="16">
    <location>
        <begin position="1"/>
        <end position="445"/>
    </location>
</feature>
<dbReference type="InterPro" id="IPR005481">
    <property type="entry name" value="BC-like_N"/>
</dbReference>
<dbReference type="PROSITE" id="PS50968">
    <property type="entry name" value="BIOTINYL_LIPOYL"/>
    <property type="match status" value="1"/>
</dbReference>
<keyword evidence="8" id="KW-0378">Hydrolase</keyword>
<dbReference type="PANTHER" id="PTHR18866:SF128">
    <property type="entry name" value="UREA AMIDOLYASE"/>
    <property type="match status" value="1"/>
</dbReference>
<dbReference type="GO" id="GO:0004075">
    <property type="term" value="F:biotin carboxylase activity"/>
    <property type="evidence" value="ECO:0007669"/>
    <property type="project" value="UniProtKB-EC"/>
</dbReference>
<dbReference type="SUPFAM" id="SSF160467">
    <property type="entry name" value="PH0987 N-terminal domain-like"/>
    <property type="match status" value="1"/>
</dbReference>
<protein>
    <recommendedName>
        <fullName evidence="5">Biotin carboxylase</fullName>
    </recommendedName>
    <alternativeName>
        <fullName evidence="11">Acetyl-coenzyme A carboxylase biotin carboxylase subunit A</fullName>
    </alternativeName>
</protein>
<name>A0A1T1GYG1_9GAMM</name>
<evidence type="ECO:0000256" key="7">
    <source>
        <dbReference type="ARBA" id="ARBA00022741"/>
    </source>
</evidence>
<comment type="cofactor">
    <cofactor evidence="1">
        <name>biotin</name>
        <dbReference type="ChEBI" id="CHEBI:57586"/>
    </cofactor>
</comment>
<dbReference type="GO" id="GO:0046872">
    <property type="term" value="F:metal ion binding"/>
    <property type="evidence" value="ECO:0007669"/>
    <property type="project" value="InterPro"/>
</dbReference>
<comment type="catalytic activity">
    <reaction evidence="12">
        <text>N(6)-biotinyl-L-lysyl-[protein] + hydrogencarbonate + ATP = N(6)-carboxybiotinyl-L-lysyl-[protein] + ADP + phosphate + H(+)</text>
        <dbReference type="Rhea" id="RHEA:13501"/>
        <dbReference type="Rhea" id="RHEA-COMP:10505"/>
        <dbReference type="Rhea" id="RHEA-COMP:10506"/>
        <dbReference type="ChEBI" id="CHEBI:15378"/>
        <dbReference type="ChEBI" id="CHEBI:17544"/>
        <dbReference type="ChEBI" id="CHEBI:30616"/>
        <dbReference type="ChEBI" id="CHEBI:43474"/>
        <dbReference type="ChEBI" id="CHEBI:83144"/>
        <dbReference type="ChEBI" id="CHEBI:83145"/>
        <dbReference type="ChEBI" id="CHEBI:456216"/>
        <dbReference type="EC" id="6.3.4.14"/>
    </reaction>
</comment>
<dbReference type="SUPFAM" id="SSF51246">
    <property type="entry name" value="Rudiment single hybrid motif"/>
    <property type="match status" value="1"/>
</dbReference>
<dbReference type="GO" id="GO:0016787">
    <property type="term" value="F:hydrolase activity"/>
    <property type="evidence" value="ECO:0007669"/>
    <property type="project" value="UniProtKB-KW"/>
</dbReference>
<dbReference type="NCBIfam" id="TIGR02712">
    <property type="entry name" value="urea_carbox"/>
    <property type="match status" value="1"/>
</dbReference>
<dbReference type="InterPro" id="IPR005479">
    <property type="entry name" value="CPAse_ATP-bd"/>
</dbReference>
<dbReference type="Pfam" id="PF02785">
    <property type="entry name" value="Biotin_carb_C"/>
    <property type="match status" value="1"/>
</dbReference>
<evidence type="ECO:0000256" key="4">
    <source>
        <dbReference type="ARBA" id="ARBA00011750"/>
    </source>
</evidence>
<dbReference type="InterPro" id="IPR003833">
    <property type="entry name" value="CT_C_D"/>
</dbReference>
<dbReference type="SUPFAM" id="SSF52440">
    <property type="entry name" value="PreATP-grasp domain"/>
    <property type="match status" value="1"/>
</dbReference>
<comment type="function">
    <text evidence="2">This protein is a component of the acetyl coenzyme A carboxylase complex; first, biotin carboxylase catalyzes the carboxylation of the carrier protein and then the transcarboxylase transfers the carboxyl group to form malonyl-CoA.</text>
</comment>
<evidence type="ECO:0000256" key="11">
    <source>
        <dbReference type="ARBA" id="ARBA00033786"/>
    </source>
</evidence>
<dbReference type="Gene3D" id="2.40.50.100">
    <property type="match status" value="1"/>
</dbReference>
<dbReference type="InterPro" id="IPR001882">
    <property type="entry name" value="Biotin_BS"/>
</dbReference>
<dbReference type="PROSITE" id="PS00188">
    <property type="entry name" value="BIOTIN"/>
    <property type="match status" value="1"/>
</dbReference>
<comment type="subunit">
    <text evidence="4">Acetyl-CoA carboxylase is a heterohexamer of biotin carboxyl carrier protein, biotin carboxylase and the two subunits of carboxyl transferase in a 2:2 complex.</text>
</comment>
<evidence type="ECO:0000313" key="17">
    <source>
        <dbReference type="EMBL" id="OOV82624.1"/>
    </source>
</evidence>
<dbReference type="InterPro" id="IPR029000">
    <property type="entry name" value="Cyclophilin-like_dom_sf"/>
</dbReference>
<keyword evidence="9 13" id="KW-0067">ATP-binding</keyword>
<dbReference type="InterPro" id="IPR014084">
    <property type="entry name" value="Urea_COase"/>
</dbReference>